<evidence type="ECO:0000256" key="6">
    <source>
        <dbReference type="SAM" id="MobiDB-lite"/>
    </source>
</evidence>
<keyword evidence="4 7" id="KW-0472">Membrane</keyword>
<dbReference type="PANTHER" id="PTHR15678:SF6">
    <property type="entry name" value="BRIDGE-LIKE LIPID TRANSFER PROTEIN FAMILY MEMBER 2"/>
    <property type="match status" value="1"/>
</dbReference>
<dbReference type="GO" id="GO:0016020">
    <property type="term" value="C:membrane"/>
    <property type="evidence" value="ECO:0007669"/>
    <property type="project" value="UniProtKB-SubCell"/>
</dbReference>
<reference evidence="10" key="1">
    <citation type="submission" date="2017-02" db="UniProtKB">
        <authorList>
            <consortium name="WormBaseParasite"/>
        </authorList>
    </citation>
    <scope>IDENTIFICATION</scope>
</reference>
<evidence type="ECO:0000256" key="5">
    <source>
        <dbReference type="SAM" id="Coils"/>
    </source>
</evidence>
<feature type="transmembrane region" description="Helical" evidence="7">
    <location>
        <begin position="58"/>
        <end position="82"/>
    </location>
</feature>
<dbReference type="InterPro" id="IPR045167">
    <property type="entry name" value="Hobbit"/>
</dbReference>
<feature type="domain" description="FMP27/BLTP2/Hobbit GFWDK motif-containing RBG unit" evidence="8">
    <location>
        <begin position="1308"/>
        <end position="1440"/>
    </location>
</feature>
<feature type="transmembrane region" description="Helical" evidence="7">
    <location>
        <begin position="102"/>
        <end position="126"/>
    </location>
</feature>
<feature type="transmembrane region" description="Helical" evidence="7">
    <location>
        <begin position="23"/>
        <end position="46"/>
    </location>
</feature>
<keyword evidence="2 7" id="KW-0812">Transmembrane</keyword>
<organism evidence="9 10">
    <name type="scientific">Parastrongyloides trichosuri</name>
    <name type="common">Possum-specific nematode worm</name>
    <dbReference type="NCBI Taxonomy" id="131310"/>
    <lineage>
        <taxon>Eukaryota</taxon>
        <taxon>Metazoa</taxon>
        <taxon>Ecdysozoa</taxon>
        <taxon>Nematoda</taxon>
        <taxon>Chromadorea</taxon>
        <taxon>Rhabditida</taxon>
        <taxon>Tylenchina</taxon>
        <taxon>Panagrolaimomorpha</taxon>
        <taxon>Strongyloidoidea</taxon>
        <taxon>Strongyloididae</taxon>
        <taxon>Parastrongyloides</taxon>
    </lineage>
</organism>
<evidence type="ECO:0000256" key="7">
    <source>
        <dbReference type="SAM" id="Phobius"/>
    </source>
</evidence>
<feature type="compositionally biased region" description="Basic residues" evidence="6">
    <location>
        <begin position="1800"/>
        <end position="1811"/>
    </location>
</feature>
<feature type="transmembrane region" description="Helical" evidence="7">
    <location>
        <begin position="207"/>
        <end position="228"/>
    </location>
</feature>
<dbReference type="Pfam" id="PF10344">
    <property type="entry name" value="Hobbit"/>
    <property type="match status" value="1"/>
</dbReference>
<dbReference type="WBParaSite" id="PTRK_0001225100.1">
    <property type="protein sequence ID" value="PTRK_0001225100.1"/>
    <property type="gene ID" value="PTRK_0001225100"/>
</dbReference>
<name>A0A0N4ZUI8_PARTI</name>
<evidence type="ECO:0000313" key="10">
    <source>
        <dbReference type="WBParaSite" id="PTRK_0001225100.1"/>
    </source>
</evidence>
<evidence type="ECO:0000256" key="4">
    <source>
        <dbReference type="ARBA" id="ARBA00023136"/>
    </source>
</evidence>
<feature type="coiled-coil region" evidence="5">
    <location>
        <begin position="2105"/>
        <end position="2169"/>
    </location>
</feature>
<dbReference type="SMART" id="SM01214">
    <property type="entry name" value="Fmp27_GFWDK"/>
    <property type="match status" value="1"/>
</dbReference>
<comment type="subcellular location">
    <subcellularLocation>
        <location evidence="1">Membrane</location>
        <topology evidence="1">Multi-pass membrane protein</topology>
    </subcellularLocation>
</comment>
<evidence type="ECO:0000256" key="2">
    <source>
        <dbReference type="ARBA" id="ARBA00022692"/>
    </source>
</evidence>
<protein>
    <submittedName>
        <fullName evidence="10">Fmp27_GFWDK domain-containing protein</fullName>
    </submittedName>
</protein>
<dbReference type="GO" id="GO:0046873">
    <property type="term" value="F:metal ion transmembrane transporter activity"/>
    <property type="evidence" value="ECO:0007669"/>
    <property type="project" value="InterPro"/>
</dbReference>
<feature type="transmembrane region" description="Helical" evidence="7">
    <location>
        <begin position="278"/>
        <end position="297"/>
    </location>
</feature>
<evidence type="ECO:0000256" key="3">
    <source>
        <dbReference type="ARBA" id="ARBA00022989"/>
    </source>
</evidence>
<feature type="region of interest" description="Disordered" evidence="6">
    <location>
        <begin position="1787"/>
        <end position="1816"/>
    </location>
</feature>
<dbReference type="Pfam" id="PF02535">
    <property type="entry name" value="Zip"/>
    <property type="match status" value="1"/>
</dbReference>
<dbReference type="STRING" id="131310.A0A0N4ZUI8"/>
<dbReference type="PANTHER" id="PTHR15678">
    <property type="entry name" value="ANTIGEN MLAA-22-RELATED"/>
    <property type="match status" value="1"/>
</dbReference>
<dbReference type="InterPro" id="IPR003689">
    <property type="entry name" value="ZIP"/>
</dbReference>
<proteinExistence type="predicted"/>
<keyword evidence="9" id="KW-1185">Reference proteome</keyword>
<feature type="transmembrane region" description="Helical" evidence="7">
    <location>
        <begin position="240"/>
        <end position="266"/>
    </location>
</feature>
<dbReference type="Proteomes" id="UP000038045">
    <property type="component" value="Unplaced"/>
</dbReference>
<evidence type="ECO:0000256" key="1">
    <source>
        <dbReference type="ARBA" id="ARBA00004141"/>
    </source>
</evidence>
<evidence type="ECO:0000259" key="8">
    <source>
        <dbReference type="SMART" id="SM01214"/>
    </source>
</evidence>
<keyword evidence="3 7" id="KW-1133">Transmembrane helix</keyword>
<feature type="transmembrane region" description="Helical" evidence="7">
    <location>
        <begin position="309"/>
        <end position="328"/>
    </location>
</feature>
<sequence>MESSTINYEGSPKPGPIIPTNNALKSCLILLLFFVTFLASMTAFALKKLALSANNVRMKAIFSSVSCFGAGVFLATCLLDLLPDSITSINKAHKLLKWDNNFPIAELCVASGFLLILTIEQMILFFKESGLISNNSMNLFSHGHSHDDGPLLEDPTNEVSQTTLDGEDHHFDPESHSSIRAILLVFALSLHAVFEGLSLGMLMEVNVLFQVFGALFIHKTLIGFSLGIRLVQSKLRTVTIIMCCAVFSGMVLIGGFFGLAVIKILNHGSKATADMVSGILQACACGTFLYITCFEILPHELNQKGHRNYKMLCLYFGFALIAFFMYLFPDSDDDIYIGWFVSKILARTFSCYQVKIGKCGWLYISHLKLIYADGLSIELDNLNVGSSLFNACYKKPISLVIDDLRIEGAPNVTLKSLSMLRGKNNGNKDNARIKKSFQYIQYFGASIKTANFVFLDIVPQCLLHLTFEQLYIETYLEREGLQVDCISKLIQQKLLLRNQTSGGTSLVELSLAASLSFDFTPNYEKLKNVSISLDNPSINFSEAFVEYVKVNFPENTTINEGNEYHKVENNIPFVKINIDNLNIEYRTAIDRSLLLTLRKIASEINWEHKILRIDFKDFCIKEHAGVSHFKCGSLRVLSSNKPMEIGKEAQWIEIIVFNPLLVLDQYDMVWWIDYGKQLDLQRIFSSNKDSSFQGFNDEFTSDGVKISPSKVKNLNMIYLNIEVNTMNILLRNSTKEDVDLMFGIELITFIGDSKFKTVELGIESLWSHRCLSKTFDTTQFHNIKFNSTCHKWGTIIALGAGLGQFKNVNGQKILQLQLEDLQLEWEETVVEELSIFSKNLTESFRDKKSDIDCSDSWSAVSSVDISEDSHISPIIIQLSLKKLAIFFNARQSAFIVVNVNTFRCDYTNVPQKKINIKLENVRLGVSELKSSDITIEWHKLKKTFIESSGSCDNLEIHYTSGDKKDLFFKANTNLVITWSPLFYVVFYEVYSLSKKLINENFVNEQKTESVPLTINILSLKMVEVSYKLPRDHLMQWRVPSIYFQKINEELSISAPEFNIIMDSNTMFRFEHPLIQKILNEPEMQAIRQGIDSFRTKSNKTWLWCAESASAVFPFGYNFALAYEEVINSIKWIKMVHKHVPKLFVEESPLPSDVKISIKKFSFQINDDPFEIRLQANYELMVDEAYESERRRRVMEEKIREGGKQFEGEIGQNLIEELYNNLRRKNCQIYIDRCKKMDSLRNQLIVWTIKDLYIRAFADISLHGKTNVIKLMRQFNSESHANLEDMKFSTMWAREIEMDFSEWNIRFRDYPLEYSLVKDAHFFGKFAAAENFPGGRSIRNTYVNLPEPWGQYELERNMCPLKFYYDLFADVGSFNLTYGPCWEPCLSMISLCFNNVNSPSRDPSPNMPFWDKIRMLHHGRFSMLCKKFVTRMLASTDPYNSTEFIEIVWNTFEFDWTVGQFRIKSDVEAFVRTASKYDDSRILNLPGFKLEIQLKFICNANAYDHHSVTPCAPNKLPDYSTNHEHDSYRAFRSHHINAVVHFDVKNDQDSPERNIPQIFLYANTFKWFDFMKNTLTTVNKPIKRGKLFTQGKLNRKFQLSRHFKDVHLRISLPRVMISYWMSCSSNYGFRMITNSLNLTADLQLLHLKTKDNENMIKRQRIAWKLNHMSSSLERAHIHLYGDSAKPESVNEMKDSDDTFFLGMSRINYTRENIYEGTPYLSRRGGKDSHHSQGANHRLTIQDVRASWTMENRDTCFVIADGVQKAHILRKVLSTDALKNWMFNNSKIESPKDKEKINNGQKNRRSNNTRKNSHSNIYESRENEANEMLWKLVDEAETKFVAWHENTVDPPSNSLYGVALCTKDDICVHNWQIDLLNCQAVLKGHETDGFIIMTASRAAINENIHTPVWRDNQLLIKTSWSAVFSGMQYFAPIIMGKDKNSLNKKQFSWLKRDVIEEKPGSDQNIHDKINNYSGTGEAVGGVVSDGGTFTNSNGLQLQRVASRCSCQMLFVSFTDLINIEDNVIIPSIPPPPPIDSDYGSQIILGDKKDNVDCFTLKHNMLEVSTNSEQYQMILDIVNNLVLYVDPFKKKAESRRKLLWFKYSQMKTEEIRQKVSELQAELREVVALIRSYERQLYYLNKDYEVMDNKEELDEMDKKIKNEIEENKEKQITLIDELALTISCFREKEVEQKTLDKKTNKKKLPLDEDNVITIAKRFEVCFESCVWKLTETDGQINLTELQIRNFLYTRTVKTDNSGEHLLEIGGVKVLDLLPTAKFKETLTRIRRNGDDEDNERVPSIRVICRDRPAVGGIAIKEHFEVNVCPMQAQISNKFYKEMMTFFFPGRSIETNEQQTSESNEVTSVTHKTSVNISSQSNRNSLSFANKFKGTINGSFRRQSMDPNKDIQPNDKIDKMKARADKNNMFVHIKISEVPFIVSYKGTKEKNISDINKYHFLFPLCEYHDKNWTWLDLAMAIKNRCRYMISKQFVKQKFLRTKNIGFSLASLPNDLNEDEKKLMVLGNATITEKDKKKKNSRVIPDNNT</sequence>
<evidence type="ECO:0000313" key="9">
    <source>
        <dbReference type="Proteomes" id="UP000038045"/>
    </source>
</evidence>
<dbReference type="InterPro" id="IPR019441">
    <property type="entry name" value="FMP27/BLTP2/Hobbit_GFWDK_RBG"/>
</dbReference>
<keyword evidence="5" id="KW-0175">Coiled coil</keyword>
<accession>A0A0N4ZUI8</accession>